<reference evidence="4 5" key="1">
    <citation type="submission" date="2024-01" db="EMBL/GenBank/DDBJ databases">
        <title>Pedobacter sp. nov., isolated from oil-contaminated soil.</title>
        <authorList>
            <person name="Le N.T.T."/>
        </authorList>
    </citation>
    <scope>NUCLEOTIDE SEQUENCE [LARGE SCALE GENOMIC DNA]</scope>
    <source>
        <strain evidence="4 5">VNH31</strain>
    </source>
</reference>
<gene>
    <name evidence="4" type="ORF">VRU49_07855</name>
</gene>
<sequence length="1282" mass="137624">MTLQLISVFVLFSLVVEAQNPPVIVTTPTTTAPENIPYSYGLRAEDVNNDVLTFSAPTLPSWLTFSATGQATPVQFGTNMTSPGGVAGDANGNIYVAELSGTNIFKIKPDGTTTVFAQKSTGIGSTYSMLVVGDYLYLSFYRTTTGYIKRISLSNPGAGEEEVFNSVGSSYEGQGGVLSMTEKDGFLYACLYPAGKIMKLNLTDFTTSDYVTGIGANEPFGLGFDASGNLYITRYQAKEVLKWDGTTFTTVLSSLPTFVTDIKIDKLGYKYISFNSGKIRKYSSDFSTYTEIGTSILSWGMTLTPNGSLVYGDYNNNRINRLQTGASLTGTPTSNDVGVHPVVLQVSDGTNVVNQSFNITVTDPNPPTVSTYSPVLESSTSESNTNISLTFNENIKKGTGFITIRKMSDKSLYEQIDVTSDRVSISGKTITINPNLNFIPNQDFYVLVDATAILDLNNNAYSGINSHCTWYFNTVKANQTLTFASTSSVNYGLADFSPNATSNNSSITINYTSSDLSVATIVNNKIHVLKPGTTIITATQAGNDFFNAATNKTQTLTINPKPVNVSFNNTLISKEYDGNANVVISNSNFNLDEFVANDQISIKGDFAFINKEAGIAKAITGNNLSLDGVDKDKYVLQTTGLTTTGNITSKPLTVALKENIQLSKTYNGNTSIVLPDDYYSITGNLIGDDVKVQVGGNFTSKEVGEAKAIALNSFVLEGAQKSNYSVSTSVINTTGNITAKPLTVSLKSTPEISKTYDGNANVVLPANQYTLTGVENGDEVVVSGTAVYNSKEAGDDKIITVNNFTLSGAQKNNYVLNTLSATVGGKILKKELTVTAADKSRFQGLENPVLTYTISGFINGENESQISTKPVISTSATATSEMGVYAINLSGGIANNYSFKYVPGKLTVIAGAPSAINLAEKVIFENQPAGTVAGILSSESQDQNATYTYSLVSGAGGEDNNLFSIVNNELRTNSLLDFESKSAYKVLVRSKNQYNLFTDKSFVINIKDVNESPTMSAISNQVICYTEAPQTIELKGVSAGPETAQQTKLSVSVSNSNLFDKISVNGNVLNYTVKAGQSGISIVTVTVKDNGGVENGGVDTYSRAFSIQVNAMPNAEITSSKGVFELSKGDAIQLIASGGDIYEWDNAPGIVSGKNTSVLTIRPEQTTTYKVTVKSASGCTSYKEITVRVNDDFLMVKRANILTPNGDGINDYFVIENIDMYPKNELVVFDNNGRVIYRKENYKNEWDGTFKGIGLAKGTYYYILDFGDAKPKLKGFISVLGN</sequence>
<feature type="signal peptide" evidence="2">
    <location>
        <begin position="1"/>
        <end position="18"/>
    </location>
</feature>
<organism evidence="4 5">
    <name type="scientific">Pedobacter flavus</name>
    <dbReference type="NCBI Taxonomy" id="3113906"/>
    <lineage>
        <taxon>Bacteria</taxon>
        <taxon>Pseudomonadati</taxon>
        <taxon>Bacteroidota</taxon>
        <taxon>Sphingobacteriia</taxon>
        <taxon>Sphingobacteriales</taxon>
        <taxon>Sphingobacteriaceae</taxon>
        <taxon>Pedobacter</taxon>
    </lineage>
</organism>
<dbReference type="EMBL" id="JAZDQU010000002">
    <property type="protein sequence ID" value="MEE1885332.1"/>
    <property type="molecule type" value="Genomic_DNA"/>
</dbReference>
<dbReference type="Gene3D" id="2.60.40.1080">
    <property type="match status" value="1"/>
</dbReference>
<protein>
    <submittedName>
        <fullName evidence="4">YDG domain-containing protein</fullName>
    </submittedName>
</protein>
<keyword evidence="1 2" id="KW-0732">Signal</keyword>
<dbReference type="SUPFAM" id="SSF49313">
    <property type="entry name" value="Cadherin-like"/>
    <property type="match status" value="3"/>
</dbReference>
<dbReference type="InterPro" id="IPR026341">
    <property type="entry name" value="T9SS_type_B"/>
</dbReference>
<dbReference type="Pfam" id="PF13205">
    <property type="entry name" value="Big_5"/>
    <property type="match status" value="1"/>
</dbReference>
<dbReference type="NCBIfam" id="TIGR04131">
    <property type="entry name" value="Bac_Flav_CTERM"/>
    <property type="match status" value="1"/>
</dbReference>
<dbReference type="Gene3D" id="2.60.40.60">
    <property type="entry name" value="Cadherins"/>
    <property type="match status" value="1"/>
</dbReference>
<evidence type="ECO:0000256" key="1">
    <source>
        <dbReference type="ARBA" id="ARBA00022729"/>
    </source>
</evidence>
<dbReference type="SUPFAM" id="SSF63829">
    <property type="entry name" value="Calcium-dependent phosphotriesterase"/>
    <property type="match status" value="1"/>
</dbReference>
<evidence type="ECO:0000313" key="5">
    <source>
        <dbReference type="Proteomes" id="UP001337681"/>
    </source>
</evidence>
<feature type="domain" description="Cadherin" evidence="3">
    <location>
        <begin position="923"/>
        <end position="1015"/>
    </location>
</feature>
<dbReference type="Pfam" id="PF13585">
    <property type="entry name" value="CHU_C"/>
    <property type="match status" value="1"/>
</dbReference>
<dbReference type="CDD" id="cd11304">
    <property type="entry name" value="Cadherin_repeat"/>
    <property type="match status" value="1"/>
</dbReference>
<accession>A0ABU7H2P2</accession>
<dbReference type="Gene3D" id="2.120.10.30">
    <property type="entry name" value="TolB, C-terminal domain"/>
    <property type="match status" value="1"/>
</dbReference>
<proteinExistence type="predicted"/>
<dbReference type="Pfam" id="PF18676">
    <property type="entry name" value="MBG_2"/>
    <property type="match status" value="1"/>
</dbReference>
<dbReference type="SMART" id="SM00112">
    <property type="entry name" value="CA"/>
    <property type="match status" value="1"/>
</dbReference>
<evidence type="ECO:0000313" key="4">
    <source>
        <dbReference type="EMBL" id="MEE1885332.1"/>
    </source>
</evidence>
<dbReference type="InterPro" id="IPR041286">
    <property type="entry name" value="MBG_2"/>
</dbReference>
<evidence type="ECO:0000259" key="3">
    <source>
        <dbReference type="PROSITE" id="PS50268"/>
    </source>
</evidence>
<dbReference type="Gene3D" id="2.60.40.10">
    <property type="entry name" value="Immunoglobulins"/>
    <property type="match status" value="1"/>
</dbReference>
<dbReference type="Pfam" id="PF18657">
    <property type="entry name" value="YDG"/>
    <property type="match status" value="3"/>
</dbReference>
<comment type="caution">
    <text evidence="4">The sequence shown here is derived from an EMBL/GenBank/DDBJ whole genome shotgun (WGS) entry which is preliminary data.</text>
</comment>
<dbReference type="InterPro" id="IPR011042">
    <property type="entry name" value="6-blade_b-propeller_TolB-like"/>
</dbReference>
<dbReference type="InterPro" id="IPR013783">
    <property type="entry name" value="Ig-like_fold"/>
</dbReference>
<dbReference type="Proteomes" id="UP001337681">
    <property type="component" value="Unassembled WGS sequence"/>
</dbReference>
<keyword evidence="5" id="KW-1185">Reference proteome</keyword>
<dbReference type="InterPro" id="IPR032812">
    <property type="entry name" value="SbsA_Ig"/>
</dbReference>
<name>A0ABU7H2P2_9SPHI</name>
<dbReference type="InterPro" id="IPR041248">
    <property type="entry name" value="YDG"/>
</dbReference>
<feature type="chain" id="PRO_5046748100" evidence="2">
    <location>
        <begin position="19"/>
        <end position="1282"/>
    </location>
</feature>
<dbReference type="InterPro" id="IPR015919">
    <property type="entry name" value="Cadherin-like_sf"/>
</dbReference>
<dbReference type="SUPFAM" id="SSF63825">
    <property type="entry name" value="YWTD domain"/>
    <property type="match status" value="1"/>
</dbReference>
<dbReference type="InterPro" id="IPR002126">
    <property type="entry name" value="Cadherin-like_dom"/>
</dbReference>
<dbReference type="Gene3D" id="3.30.160.710">
    <property type="match status" value="1"/>
</dbReference>
<dbReference type="PROSITE" id="PS50268">
    <property type="entry name" value="CADHERIN_2"/>
    <property type="match status" value="1"/>
</dbReference>
<evidence type="ECO:0000256" key="2">
    <source>
        <dbReference type="SAM" id="SignalP"/>
    </source>
</evidence>
<dbReference type="RefSeq" id="WP_330146231.1">
    <property type="nucleotide sequence ID" value="NZ_JAZDQU010000002.1"/>
</dbReference>